<evidence type="ECO:0000256" key="1">
    <source>
        <dbReference type="SAM" id="Phobius"/>
    </source>
</evidence>
<evidence type="ECO:0000313" key="2">
    <source>
        <dbReference type="EMBL" id="TQQ82387.1"/>
    </source>
</evidence>
<comment type="caution">
    <text evidence="2">The sequence shown here is derived from an EMBL/GenBank/DDBJ whole genome shotgun (WGS) entry which is preliminary data.</text>
</comment>
<evidence type="ECO:0000313" key="3">
    <source>
        <dbReference type="Proteomes" id="UP000315385"/>
    </source>
</evidence>
<proteinExistence type="predicted"/>
<dbReference type="AlphaFoldDB" id="A0A544QSI1"/>
<keyword evidence="1" id="KW-0472">Membrane</keyword>
<reference evidence="2 3" key="1">
    <citation type="submission" date="2019-02" db="EMBL/GenBank/DDBJ databases">
        <title>Halonotius sp. a new haloqrchaeon isolated from saline water.</title>
        <authorList>
            <person name="Duran-Viseras A."/>
            <person name="Sanchez-Porro C."/>
            <person name="Ventosa A."/>
        </authorList>
    </citation>
    <scope>NUCLEOTIDE SEQUENCE [LARGE SCALE GENOMIC DNA]</scope>
    <source>
        <strain evidence="2 3">F9-27</strain>
    </source>
</reference>
<protein>
    <submittedName>
        <fullName evidence="2">Uncharacterized protein</fullName>
    </submittedName>
</protein>
<accession>A0A544QSI1</accession>
<gene>
    <name evidence="2" type="ORF">EWF95_05560</name>
</gene>
<dbReference type="EMBL" id="SESI01000001">
    <property type="protein sequence ID" value="TQQ82387.1"/>
    <property type="molecule type" value="Genomic_DNA"/>
</dbReference>
<dbReference type="RefSeq" id="WP_142443034.1">
    <property type="nucleotide sequence ID" value="NZ_SESI01000001.1"/>
</dbReference>
<organism evidence="2 3">
    <name type="scientific">Halonotius roseus</name>
    <dbReference type="NCBI Taxonomy" id="2511997"/>
    <lineage>
        <taxon>Archaea</taxon>
        <taxon>Methanobacteriati</taxon>
        <taxon>Methanobacteriota</taxon>
        <taxon>Stenosarchaea group</taxon>
        <taxon>Halobacteria</taxon>
        <taxon>Halobacteriales</taxon>
        <taxon>Haloferacaceae</taxon>
        <taxon>Halonotius</taxon>
    </lineage>
</organism>
<feature type="transmembrane region" description="Helical" evidence="1">
    <location>
        <begin position="44"/>
        <end position="66"/>
    </location>
</feature>
<keyword evidence="1" id="KW-1133">Transmembrane helix</keyword>
<sequence length="70" mass="7671">MEEAGSSNLPKPILRFLTTMIDKTIPGLQHHPITIGVAEFDAAAGFYVAVTVITLLIVFATIWVWLSTRS</sequence>
<dbReference type="Proteomes" id="UP000315385">
    <property type="component" value="Unassembled WGS sequence"/>
</dbReference>
<keyword evidence="3" id="KW-1185">Reference proteome</keyword>
<name>A0A544QSI1_9EURY</name>
<keyword evidence="1" id="KW-0812">Transmembrane</keyword>